<dbReference type="InterPro" id="IPR042100">
    <property type="entry name" value="Bug_dom1"/>
</dbReference>
<evidence type="ECO:0000256" key="2">
    <source>
        <dbReference type="SAM" id="SignalP"/>
    </source>
</evidence>
<organism evidence="3 4">
    <name type="scientific">Sabulicella glaciei</name>
    <dbReference type="NCBI Taxonomy" id="2984948"/>
    <lineage>
        <taxon>Bacteria</taxon>
        <taxon>Pseudomonadati</taxon>
        <taxon>Pseudomonadota</taxon>
        <taxon>Alphaproteobacteria</taxon>
        <taxon>Acetobacterales</taxon>
        <taxon>Acetobacteraceae</taxon>
        <taxon>Sabulicella</taxon>
    </lineage>
</organism>
<keyword evidence="4" id="KW-1185">Reference proteome</keyword>
<name>A0ABT3NW38_9PROT</name>
<dbReference type="SUPFAM" id="SSF53850">
    <property type="entry name" value="Periplasmic binding protein-like II"/>
    <property type="match status" value="1"/>
</dbReference>
<dbReference type="Pfam" id="PF03401">
    <property type="entry name" value="TctC"/>
    <property type="match status" value="1"/>
</dbReference>
<comment type="caution">
    <text evidence="3">The sequence shown here is derived from an EMBL/GenBank/DDBJ whole genome shotgun (WGS) entry which is preliminary data.</text>
</comment>
<dbReference type="Gene3D" id="3.40.190.150">
    <property type="entry name" value="Bordetella uptake gene, domain 1"/>
    <property type="match status" value="1"/>
</dbReference>
<proteinExistence type="inferred from homology"/>
<dbReference type="EMBL" id="JAPFQI010000008">
    <property type="protein sequence ID" value="MCW8086372.1"/>
    <property type="molecule type" value="Genomic_DNA"/>
</dbReference>
<gene>
    <name evidence="3" type="ORF">OF850_12090</name>
</gene>
<dbReference type="PIRSF" id="PIRSF017082">
    <property type="entry name" value="YflP"/>
    <property type="match status" value="1"/>
</dbReference>
<evidence type="ECO:0000313" key="3">
    <source>
        <dbReference type="EMBL" id="MCW8086372.1"/>
    </source>
</evidence>
<accession>A0ABT3NW38</accession>
<dbReference type="RefSeq" id="WP_301590392.1">
    <property type="nucleotide sequence ID" value="NZ_JAPFQI010000008.1"/>
</dbReference>
<reference evidence="3 4" key="1">
    <citation type="submission" date="2022-10" db="EMBL/GenBank/DDBJ databases">
        <title>Roseococcus glaciei nov., sp. nov., isolated from glacier.</title>
        <authorList>
            <person name="Liu Q."/>
            <person name="Xin Y.-H."/>
        </authorList>
    </citation>
    <scope>NUCLEOTIDE SEQUENCE [LARGE SCALE GENOMIC DNA]</scope>
    <source>
        <strain evidence="3 4">MDT2-1-1</strain>
    </source>
</reference>
<sequence length="321" mass="34273">MRRRHLLLGAAALPVPALAQSWPDRPLRMIVPFPPGGATDVFARRLAAKLPQQLGQSVVVENRAGAAGAIGTLEAARARPDGSSFLFGTASTLGLYPLLSERPQFDPLRDFQAVAIPGAATVAIAARPAVAETLEALVRAARERPGRLRYGSPGSGSYLHMSFEYFKREAGRLDIEHVPYRGSGPAMADLLGGHLDAISDTVATTIAHHREGRARMLAVASAQRSPLAPDVPTVAEALGLAGFEAAVWLAVMLPQGVPEAVRNRLAEAVNATMRDPEFRAELEGAGFELYGRLDPDQSARFIAAEQEKWRPIAQATGARLD</sequence>
<dbReference type="PANTHER" id="PTHR42928:SF5">
    <property type="entry name" value="BLR1237 PROTEIN"/>
    <property type="match status" value="1"/>
</dbReference>
<keyword evidence="2" id="KW-0732">Signal</keyword>
<protein>
    <submittedName>
        <fullName evidence="3">Tripartite tricarboxylate transporter substrate binding protein</fullName>
    </submittedName>
</protein>
<comment type="similarity">
    <text evidence="1">Belongs to the UPF0065 (bug) family.</text>
</comment>
<evidence type="ECO:0000256" key="1">
    <source>
        <dbReference type="ARBA" id="ARBA00006987"/>
    </source>
</evidence>
<feature type="chain" id="PRO_5046192428" evidence="2">
    <location>
        <begin position="20"/>
        <end position="321"/>
    </location>
</feature>
<evidence type="ECO:0000313" key="4">
    <source>
        <dbReference type="Proteomes" id="UP001526430"/>
    </source>
</evidence>
<dbReference type="Gene3D" id="3.40.190.10">
    <property type="entry name" value="Periplasmic binding protein-like II"/>
    <property type="match status" value="1"/>
</dbReference>
<dbReference type="PANTHER" id="PTHR42928">
    <property type="entry name" value="TRICARBOXYLATE-BINDING PROTEIN"/>
    <property type="match status" value="1"/>
</dbReference>
<dbReference type="CDD" id="cd07012">
    <property type="entry name" value="PBP2_Bug_TTT"/>
    <property type="match status" value="1"/>
</dbReference>
<dbReference type="InterPro" id="IPR005064">
    <property type="entry name" value="BUG"/>
</dbReference>
<dbReference type="Proteomes" id="UP001526430">
    <property type="component" value="Unassembled WGS sequence"/>
</dbReference>
<feature type="signal peptide" evidence="2">
    <location>
        <begin position="1"/>
        <end position="19"/>
    </location>
</feature>